<dbReference type="PANTHER" id="PTHR20883:SF48">
    <property type="entry name" value="ECTOINE DIOXYGENASE"/>
    <property type="match status" value="1"/>
</dbReference>
<dbReference type="SUPFAM" id="SSF51197">
    <property type="entry name" value="Clavaminate synthase-like"/>
    <property type="match status" value="1"/>
</dbReference>
<name>A0A381X9R9_9ZZZZ</name>
<reference evidence="1" key="1">
    <citation type="submission" date="2018-05" db="EMBL/GenBank/DDBJ databases">
        <authorList>
            <person name="Lanie J.A."/>
            <person name="Ng W.-L."/>
            <person name="Kazmierczak K.M."/>
            <person name="Andrzejewski T.M."/>
            <person name="Davidsen T.M."/>
            <person name="Wayne K.J."/>
            <person name="Tettelin H."/>
            <person name="Glass J.I."/>
            <person name="Rusch D."/>
            <person name="Podicherti R."/>
            <person name="Tsui H.-C.T."/>
            <person name="Winkler M.E."/>
        </authorList>
    </citation>
    <scope>NUCLEOTIDE SEQUENCE</scope>
</reference>
<dbReference type="GO" id="GO:0046872">
    <property type="term" value="F:metal ion binding"/>
    <property type="evidence" value="ECO:0007669"/>
    <property type="project" value="UniProtKB-ARBA"/>
</dbReference>
<dbReference type="InterPro" id="IPR008775">
    <property type="entry name" value="Phytyl_CoA_dOase-like"/>
</dbReference>
<dbReference type="AlphaFoldDB" id="A0A381X9R9"/>
<dbReference type="Pfam" id="PF05721">
    <property type="entry name" value="PhyH"/>
    <property type="match status" value="1"/>
</dbReference>
<gene>
    <name evidence="1" type="ORF">METZ01_LOCUS114369</name>
</gene>
<organism evidence="1">
    <name type="scientific">marine metagenome</name>
    <dbReference type="NCBI Taxonomy" id="408172"/>
    <lineage>
        <taxon>unclassified sequences</taxon>
        <taxon>metagenomes</taxon>
        <taxon>ecological metagenomes</taxon>
    </lineage>
</organism>
<evidence type="ECO:0008006" key="2">
    <source>
        <dbReference type="Google" id="ProtNLM"/>
    </source>
</evidence>
<dbReference type="PANTHER" id="PTHR20883">
    <property type="entry name" value="PHYTANOYL-COA DIOXYGENASE DOMAIN CONTAINING 1"/>
    <property type="match status" value="1"/>
</dbReference>
<evidence type="ECO:0000313" key="1">
    <source>
        <dbReference type="EMBL" id="SVA61515.1"/>
    </source>
</evidence>
<dbReference type="Gene3D" id="2.60.120.620">
    <property type="entry name" value="q2cbj1_9rhob like domain"/>
    <property type="match status" value="1"/>
</dbReference>
<dbReference type="GO" id="GO:0016491">
    <property type="term" value="F:oxidoreductase activity"/>
    <property type="evidence" value="ECO:0007669"/>
    <property type="project" value="UniProtKB-ARBA"/>
</dbReference>
<accession>A0A381X9R9</accession>
<dbReference type="EMBL" id="UINC01014425">
    <property type="protein sequence ID" value="SVA61515.1"/>
    <property type="molecule type" value="Genomic_DNA"/>
</dbReference>
<protein>
    <recommendedName>
        <fullName evidence="2">Fe2OG dioxygenase domain-containing protein</fullName>
    </recommendedName>
</protein>
<sequence>MTENLSTHFNEKGFVIAENLLELAEIEHYKQVLHDAIKVRKQLDKRQLSEKTEYEQSFIQCQNLWEDFKELRQLTFDQRIASTAAKLLGVDKLRIWHDQALIKERGGRETDTHHDQPYWPIKETNTITAWIPMVPISKDNGHMGFFPGSHKIKEKRFINIFKGKVEQEELDELPQLKGLSPEYVDLKPGDVSFHHGLTFHNAKPNKSSDDRPVFTIIYFADGSTRGSDQFHFSVDRASIGVGEKIESDVTPLAYPIQKPPNRPKEPISDEFVFPKSLGLLPGD</sequence>
<proteinExistence type="predicted"/>